<organism evidence="10 11">
    <name type="scientific">Ureibacillus yapensis</name>
    <dbReference type="NCBI Taxonomy" id="2304605"/>
    <lineage>
        <taxon>Bacteria</taxon>
        <taxon>Bacillati</taxon>
        <taxon>Bacillota</taxon>
        <taxon>Bacilli</taxon>
        <taxon>Bacillales</taxon>
        <taxon>Caryophanaceae</taxon>
        <taxon>Ureibacillus</taxon>
    </lineage>
</organism>
<keyword evidence="7 8" id="KW-0472">Membrane</keyword>
<evidence type="ECO:0000256" key="1">
    <source>
        <dbReference type="ARBA" id="ARBA00004651"/>
    </source>
</evidence>
<comment type="similarity">
    <text evidence="2">Belongs to the major facilitator superfamily.</text>
</comment>
<feature type="transmembrane region" description="Helical" evidence="8">
    <location>
        <begin position="254"/>
        <end position="271"/>
    </location>
</feature>
<feature type="transmembrane region" description="Helical" evidence="8">
    <location>
        <begin position="368"/>
        <end position="389"/>
    </location>
</feature>
<feature type="transmembrane region" description="Helical" evidence="8">
    <location>
        <begin position="278"/>
        <end position="298"/>
    </location>
</feature>
<gene>
    <name evidence="10" type="ORF">D1B33_14825</name>
</gene>
<evidence type="ECO:0000256" key="6">
    <source>
        <dbReference type="ARBA" id="ARBA00022989"/>
    </source>
</evidence>
<keyword evidence="6 8" id="KW-1133">Transmembrane helix</keyword>
<feature type="transmembrane region" description="Helical" evidence="8">
    <location>
        <begin position="341"/>
        <end position="362"/>
    </location>
</feature>
<dbReference type="AlphaFoldDB" id="A0A396S5N6"/>
<evidence type="ECO:0000256" key="3">
    <source>
        <dbReference type="ARBA" id="ARBA00022448"/>
    </source>
</evidence>
<evidence type="ECO:0000256" key="4">
    <source>
        <dbReference type="ARBA" id="ARBA00022475"/>
    </source>
</evidence>
<name>A0A396S5N6_9BACL</name>
<evidence type="ECO:0000256" key="8">
    <source>
        <dbReference type="SAM" id="Phobius"/>
    </source>
</evidence>
<feature type="transmembrane region" description="Helical" evidence="8">
    <location>
        <begin position="105"/>
        <end position="127"/>
    </location>
</feature>
<accession>A0A396S5N6</accession>
<reference evidence="10 11" key="1">
    <citation type="submission" date="2018-08" db="EMBL/GenBank/DDBJ databases">
        <title>Lysinibacillus sp. YLB-03 draft genome sequence.</title>
        <authorList>
            <person name="Yu L."/>
        </authorList>
    </citation>
    <scope>NUCLEOTIDE SEQUENCE [LARGE SCALE GENOMIC DNA]</scope>
    <source>
        <strain evidence="10 11">YLB-03</strain>
    </source>
</reference>
<dbReference type="RefSeq" id="WP_118877182.1">
    <property type="nucleotide sequence ID" value="NZ_QWEI01000009.1"/>
</dbReference>
<dbReference type="PROSITE" id="PS50850">
    <property type="entry name" value="MFS"/>
    <property type="match status" value="1"/>
</dbReference>
<dbReference type="GO" id="GO:0022857">
    <property type="term" value="F:transmembrane transporter activity"/>
    <property type="evidence" value="ECO:0007669"/>
    <property type="project" value="InterPro"/>
</dbReference>
<feature type="transmembrane region" description="Helical" evidence="8">
    <location>
        <begin position="139"/>
        <end position="161"/>
    </location>
</feature>
<dbReference type="Gene3D" id="1.20.1250.20">
    <property type="entry name" value="MFS general substrate transporter like domains"/>
    <property type="match status" value="1"/>
</dbReference>
<dbReference type="SUPFAM" id="SSF103473">
    <property type="entry name" value="MFS general substrate transporter"/>
    <property type="match status" value="1"/>
</dbReference>
<dbReference type="PANTHER" id="PTHR43271">
    <property type="entry name" value="BLL2771 PROTEIN"/>
    <property type="match status" value="1"/>
</dbReference>
<dbReference type="Proteomes" id="UP000265692">
    <property type="component" value="Unassembled WGS sequence"/>
</dbReference>
<evidence type="ECO:0000256" key="5">
    <source>
        <dbReference type="ARBA" id="ARBA00022692"/>
    </source>
</evidence>
<dbReference type="EMBL" id="QWEI01000009">
    <property type="protein sequence ID" value="RHW34068.1"/>
    <property type="molecule type" value="Genomic_DNA"/>
</dbReference>
<dbReference type="OrthoDB" id="9781156at2"/>
<dbReference type="InterPro" id="IPR011701">
    <property type="entry name" value="MFS"/>
</dbReference>
<feature type="transmembrane region" description="Helical" evidence="8">
    <location>
        <begin position="81"/>
        <end position="99"/>
    </location>
</feature>
<feature type="transmembrane region" description="Helical" evidence="8">
    <location>
        <begin position="167"/>
        <end position="189"/>
    </location>
</feature>
<feature type="transmembrane region" description="Helical" evidence="8">
    <location>
        <begin position="304"/>
        <end position="329"/>
    </location>
</feature>
<feature type="domain" description="Major facilitator superfamily (MFS) profile" evidence="9">
    <location>
        <begin position="15"/>
        <end position="393"/>
    </location>
</feature>
<dbReference type="GO" id="GO:0005886">
    <property type="term" value="C:plasma membrane"/>
    <property type="evidence" value="ECO:0007669"/>
    <property type="project" value="UniProtKB-SubCell"/>
</dbReference>
<feature type="transmembrane region" description="Helical" evidence="8">
    <location>
        <begin position="217"/>
        <end position="238"/>
    </location>
</feature>
<comment type="subcellular location">
    <subcellularLocation>
        <location evidence="1">Cell membrane</location>
        <topology evidence="1">Multi-pass membrane protein</topology>
    </subcellularLocation>
</comment>
<evidence type="ECO:0000259" key="9">
    <source>
        <dbReference type="PROSITE" id="PS50850"/>
    </source>
</evidence>
<comment type="caution">
    <text evidence="10">The sequence shown here is derived from an EMBL/GenBank/DDBJ whole genome shotgun (WGS) entry which is preliminary data.</text>
</comment>
<keyword evidence="4" id="KW-1003">Cell membrane</keyword>
<dbReference type="PANTHER" id="PTHR43271:SF2">
    <property type="entry name" value="BLL2771 PROTEIN"/>
    <property type="match status" value="1"/>
</dbReference>
<evidence type="ECO:0000256" key="7">
    <source>
        <dbReference type="ARBA" id="ARBA00023136"/>
    </source>
</evidence>
<dbReference type="InterPro" id="IPR020846">
    <property type="entry name" value="MFS_dom"/>
</dbReference>
<feature type="transmembrane region" description="Helical" evidence="8">
    <location>
        <begin position="52"/>
        <end position="69"/>
    </location>
</feature>
<keyword evidence="11" id="KW-1185">Reference proteome</keyword>
<proteinExistence type="inferred from homology"/>
<keyword evidence="5 8" id="KW-0812">Transmembrane</keyword>
<protein>
    <submittedName>
        <fullName evidence="10">MFS transporter</fullName>
    </submittedName>
</protein>
<evidence type="ECO:0000313" key="11">
    <source>
        <dbReference type="Proteomes" id="UP000265692"/>
    </source>
</evidence>
<feature type="transmembrane region" description="Helical" evidence="8">
    <location>
        <begin position="12"/>
        <end position="32"/>
    </location>
</feature>
<dbReference type="CDD" id="cd17324">
    <property type="entry name" value="MFS_NepI_like"/>
    <property type="match status" value="1"/>
</dbReference>
<sequence length="393" mass="43073">MLKEKTENQLNYNFMTFILAWSGFVILMSMYITIPLTSVFVTALNISTTEAVWIGSAFSLCYAICCLFYGPLSDKWGRKIFMVYGIGLLTIITFAIGFAENYHILLALRALQGIAAAAFIPISLVYTAELFPPQKRLTAIGFITSGFLIASVVSQVFGLIINASLGWQAIFISLGIIYLATAILVIFFLPKDQVQYPDESILRKYIQMKDLFKNPKLCIAFVITFMLLFSLVGMYTILGDYLASEKFGFTEQEILTVRALGIISMLMSMFAGKISGKYGVILSLRIALLVAALALFLMGVSSSAIILILCSLLFVGGIAFVVPVNISLVNIFAGAQRGSAVLFNAFILFLGASVGPMLAIKLMESGNYLLSFSIFSIVLFIGFLLSLFIKKTS</sequence>
<dbReference type="Pfam" id="PF07690">
    <property type="entry name" value="MFS_1"/>
    <property type="match status" value="1"/>
</dbReference>
<evidence type="ECO:0000313" key="10">
    <source>
        <dbReference type="EMBL" id="RHW34068.1"/>
    </source>
</evidence>
<dbReference type="InterPro" id="IPR036259">
    <property type="entry name" value="MFS_trans_sf"/>
</dbReference>
<evidence type="ECO:0000256" key="2">
    <source>
        <dbReference type="ARBA" id="ARBA00008335"/>
    </source>
</evidence>
<keyword evidence="3" id="KW-0813">Transport</keyword>